<dbReference type="Proteomes" id="UP000078561">
    <property type="component" value="Unassembled WGS sequence"/>
</dbReference>
<dbReference type="EMBL" id="LT554635">
    <property type="protein sequence ID" value="SAM06676.1"/>
    <property type="molecule type" value="Genomic_DNA"/>
</dbReference>
<organism evidence="3">
    <name type="scientific">Absidia glauca</name>
    <name type="common">Pin mould</name>
    <dbReference type="NCBI Taxonomy" id="4829"/>
    <lineage>
        <taxon>Eukaryota</taxon>
        <taxon>Fungi</taxon>
        <taxon>Fungi incertae sedis</taxon>
        <taxon>Mucoromycota</taxon>
        <taxon>Mucoromycotina</taxon>
        <taxon>Mucoromycetes</taxon>
        <taxon>Mucorales</taxon>
        <taxon>Cunninghamellaceae</taxon>
        <taxon>Absidia</taxon>
    </lineage>
</organism>
<dbReference type="STRING" id="4829.A0A163KAD8"/>
<dbReference type="InParanoid" id="A0A163KAD8"/>
<dbReference type="InterPro" id="IPR001214">
    <property type="entry name" value="SET_dom"/>
</dbReference>
<feature type="compositionally biased region" description="Basic and acidic residues" evidence="1">
    <location>
        <begin position="392"/>
        <end position="409"/>
    </location>
</feature>
<evidence type="ECO:0000256" key="1">
    <source>
        <dbReference type="SAM" id="MobiDB-lite"/>
    </source>
</evidence>
<feature type="compositionally biased region" description="Acidic residues" evidence="1">
    <location>
        <begin position="359"/>
        <end position="391"/>
    </location>
</feature>
<feature type="domain" description="SET" evidence="2">
    <location>
        <begin position="17"/>
        <end position="279"/>
    </location>
</feature>
<dbReference type="GO" id="GO:0005634">
    <property type="term" value="C:nucleus"/>
    <property type="evidence" value="ECO:0007669"/>
    <property type="project" value="TreeGrafter"/>
</dbReference>
<feature type="compositionally biased region" description="Acidic residues" evidence="1">
    <location>
        <begin position="194"/>
        <end position="238"/>
    </location>
</feature>
<dbReference type="PROSITE" id="PS50280">
    <property type="entry name" value="SET"/>
    <property type="match status" value="1"/>
</dbReference>
<feature type="compositionally biased region" description="Basic residues" evidence="1">
    <location>
        <begin position="554"/>
        <end position="568"/>
    </location>
</feature>
<name>A0A163KAD8_ABSGL</name>
<dbReference type="PANTHER" id="PTHR13271">
    <property type="entry name" value="UNCHARACTERIZED PUTATIVE METHYLTRANSFERASE"/>
    <property type="match status" value="1"/>
</dbReference>
<protein>
    <recommendedName>
        <fullName evidence="2">SET domain-containing protein</fullName>
    </recommendedName>
</protein>
<keyword evidence="4" id="KW-1185">Reference proteome</keyword>
<feature type="region of interest" description="Disordered" evidence="1">
    <location>
        <begin position="189"/>
        <end position="238"/>
    </location>
</feature>
<feature type="region of interest" description="Disordered" evidence="1">
    <location>
        <begin position="356"/>
        <end position="409"/>
    </location>
</feature>
<dbReference type="InterPro" id="IPR046341">
    <property type="entry name" value="SET_dom_sf"/>
</dbReference>
<dbReference type="PANTHER" id="PTHR13271:SF34">
    <property type="entry name" value="N-LYSINE METHYLTRANSFERASE SETD6"/>
    <property type="match status" value="1"/>
</dbReference>
<sequence length="568" mass="64712">MATQEKLTLLKDWLKDNKVSYDQNNIEIRIKDGSFGVYALKNLPSKETVVKIPKECILSPKTTGIANILNDESIEGGCSLALAIMYELSHILHLKEDYNEIVAPLMVKYPEVFSETAFSMDVFQKVTTLVSSRAFEVDAYHENAMVPFADIFNHRSVGEHVHFETDFEVCDACGALDYCEHQYLDFLEQGSEGGDNDGSEGGDDDEGGWTEDDDDDEPHQQQSDDEEEEGPLPDLEQLELDGVNFWKDEEDDDSDNKDTCDMVLDRSAKKNEELFNTYGDHPSIALLNKYGFCYDNNPNDYVSVGEDDVVDLCLAVTKEMLRSENSKMDDEALDTLAVERTRPRWEFFLMNESVLCPSPEDEEGMPHEGDDDYEASGSDEEDHDHDDDDHDDHDHEHDEEGGCCGGHDETPGKGKSYFANVEGLYEDTLTCLLHIMFINPSQFDLFAKDTQNAVDYFESMATGNKKSKDDWKMKKCVYEVCKALSEHRRQDYLDDQGKWVSVQDDFEARKKATNQRQYYALTCRMNEKKIIEKSIAHYDTMIQECKPKSTSAKGTKRKPGPKKIRKTK</sequence>
<dbReference type="OMA" id="EVDAYHE"/>
<dbReference type="AlphaFoldDB" id="A0A163KAD8"/>
<feature type="region of interest" description="Disordered" evidence="1">
    <location>
        <begin position="546"/>
        <end position="568"/>
    </location>
</feature>
<gene>
    <name evidence="3" type="primary">ABSGL_12469.1 scaffold 12955</name>
</gene>
<reference evidence="3" key="1">
    <citation type="submission" date="2016-04" db="EMBL/GenBank/DDBJ databases">
        <authorList>
            <person name="Evans L.H."/>
            <person name="Alamgir A."/>
            <person name="Owens N."/>
            <person name="Weber N.D."/>
            <person name="Virtaneva K."/>
            <person name="Barbian K."/>
            <person name="Babar A."/>
            <person name="Rosenke K."/>
        </authorList>
    </citation>
    <scope>NUCLEOTIDE SEQUENCE [LARGE SCALE GENOMIC DNA]</scope>
    <source>
        <strain evidence="3">CBS 101.48</strain>
    </source>
</reference>
<dbReference type="SUPFAM" id="SSF82199">
    <property type="entry name" value="SET domain"/>
    <property type="match status" value="2"/>
</dbReference>
<proteinExistence type="predicted"/>
<evidence type="ECO:0000313" key="3">
    <source>
        <dbReference type="EMBL" id="SAM06676.1"/>
    </source>
</evidence>
<dbReference type="Gene3D" id="3.90.1410.10">
    <property type="entry name" value="set domain protein methyltransferase, domain 1"/>
    <property type="match status" value="2"/>
</dbReference>
<dbReference type="GO" id="GO:0016279">
    <property type="term" value="F:protein-lysine N-methyltransferase activity"/>
    <property type="evidence" value="ECO:0007669"/>
    <property type="project" value="TreeGrafter"/>
</dbReference>
<accession>A0A163KAD8</accession>
<evidence type="ECO:0000259" key="2">
    <source>
        <dbReference type="PROSITE" id="PS50280"/>
    </source>
</evidence>
<evidence type="ECO:0000313" key="4">
    <source>
        <dbReference type="Proteomes" id="UP000078561"/>
    </source>
</evidence>
<dbReference type="OrthoDB" id="441812at2759"/>
<dbReference type="InterPro" id="IPR050600">
    <property type="entry name" value="SETD3_SETD6_MTase"/>
</dbReference>